<dbReference type="Proteomes" id="UP000605086">
    <property type="component" value="Unassembled WGS sequence"/>
</dbReference>
<dbReference type="InterPro" id="IPR001789">
    <property type="entry name" value="Sig_transdc_resp-reg_receiver"/>
</dbReference>
<proteinExistence type="predicted"/>
<protein>
    <submittedName>
        <fullName evidence="3">Response regulator</fullName>
    </submittedName>
</protein>
<name>A0ABX2KCK8_9PROT</name>
<gene>
    <name evidence="3" type="ORF">GBZ48_13160</name>
</gene>
<dbReference type="RefSeq" id="WP_174471474.1">
    <property type="nucleotide sequence ID" value="NZ_JAGINN010000005.1"/>
</dbReference>
<dbReference type="SUPFAM" id="SSF52172">
    <property type="entry name" value="CheY-like"/>
    <property type="match status" value="1"/>
</dbReference>
<sequence length="130" mass="13705">MVHTLSSRTQPDLGNAHVLVVEDEPFIAYDLVLAVEDAHGSPVGPAATVREALDLIASGEVDAAILDMTLSDGLAGAVLEVLDGKGVPIVLHTATPLPSTLAERFPRVAVYPKPTAVSVLTRHLAKQLRR</sequence>
<feature type="modified residue" description="4-aspartylphosphate" evidence="1">
    <location>
        <position position="67"/>
    </location>
</feature>
<evidence type="ECO:0000259" key="2">
    <source>
        <dbReference type="PROSITE" id="PS50110"/>
    </source>
</evidence>
<feature type="domain" description="Response regulatory" evidence="2">
    <location>
        <begin position="17"/>
        <end position="128"/>
    </location>
</feature>
<keyword evidence="4" id="KW-1185">Reference proteome</keyword>
<organism evidence="3 4">
    <name type="scientific">Azospirillum melinis</name>
    <dbReference type="NCBI Taxonomy" id="328839"/>
    <lineage>
        <taxon>Bacteria</taxon>
        <taxon>Pseudomonadati</taxon>
        <taxon>Pseudomonadota</taxon>
        <taxon>Alphaproteobacteria</taxon>
        <taxon>Rhodospirillales</taxon>
        <taxon>Azospirillaceae</taxon>
        <taxon>Azospirillum</taxon>
    </lineage>
</organism>
<evidence type="ECO:0000256" key="1">
    <source>
        <dbReference type="PROSITE-ProRule" id="PRU00169"/>
    </source>
</evidence>
<keyword evidence="1" id="KW-0597">Phosphoprotein</keyword>
<accession>A0ABX2KCK8</accession>
<comment type="caution">
    <text evidence="3">The sequence shown here is derived from an EMBL/GenBank/DDBJ whole genome shotgun (WGS) entry which is preliminary data.</text>
</comment>
<dbReference type="PROSITE" id="PS50110">
    <property type="entry name" value="RESPONSE_REGULATORY"/>
    <property type="match status" value="1"/>
</dbReference>
<dbReference type="Gene3D" id="3.40.50.2300">
    <property type="match status" value="1"/>
</dbReference>
<dbReference type="EMBL" id="WHOS01000014">
    <property type="protein sequence ID" value="NUB00237.1"/>
    <property type="molecule type" value="Genomic_DNA"/>
</dbReference>
<evidence type="ECO:0000313" key="4">
    <source>
        <dbReference type="Proteomes" id="UP000605086"/>
    </source>
</evidence>
<reference evidence="3 4" key="1">
    <citation type="submission" date="2019-10" db="EMBL/GenBank/DDBJ databases">
        <title>Genome sequence of Azospirillum melinis.</title>
        <authorList>
            <person name="Ambrosini A."/>
            <person name="Sant'Anna F.H."/>
            <person name="Cassan F.D."/>
            <person name="Souza E.M."/>
            <person name="Passaglia L.M.P."/>
        </authorList>
    </citation>
    <scope>NUCLEOTIDE SEQUENCE [LARGE SCALE GENOMIC DNA]</scope>
    <source>
        <strain evidence="3 4">TMCY0552</strain>
    </source>
</reference>
<dbReference type="InterPro" id="IPR011006">
    <property type="entry name" value="CheY-like_superfamily"/>
</dbReference>
<evidence type="ECO:0000313" key="3">
    <source>
        <dbReference type="EMBL" id="NUB00237.1"/>
    </source>
</evidence>